<dbReference type="RefSeq" id="XP_017024484.1">
    <property type="nucleotide sequence ID" value="XM_017168995.2"/>
</dbReference>
<feature type="chain" id="PRO_5027833405" evidence="1">
    <location>
        <begin position="25"/>
        <end position="132"/>
    </location>
</feature>
<keyword evidence="1" id="KW-0732">Signal</keyword>
<feature type="signal peptide" evidence="1">
    <location>
        <begin position="1"/>
        <end position="24"/>
    </location>
</feature>
<dbReference type="Pfam" id="PF06313">
    <property type="entry name" value="ACP53EA"/>
    <property type="match status" value="1"/>
</dbReference>
<organism evidence="2 3">
    <name type="scientific">Drosophila kikkawai</name>
    <name type="common">Fruit fly</name>
    <dbReference type="NCBI Taxonomy" id="30033"/>
    <lineage>
        <taxon>Eukaryota</taxon>
        <taxon>Metazoa</taxon>
        <taxon>Ecdysozoa</taxon>
        <taxon>Arthropoda</taxon>
        <taxon>Hexapoda</taxon>
        <taxon>Insecta</taxon>
        <taxon>Pterygota</taxon>
        <taxon>Neoptera</taxon>
        <taxon>Endopterygota</taxon>
        <taxon>Diptera</taxon>
        <taxon>Brachycera</taxon>
        <taxon>Muscomorpha</taxon>
        <taxon>Ephydroidea</taxon>
        <taxon>Drosophilidae</taxon>
        <taxon>Drosophila</taxon>
        <taxon>Sophophora</taxon>
    </lineage>
</organism>
<evidence type="ECO:0000256" key="1">
    <source>
        <dbReference type="SAM" id="SignalP"/>
    </source>
</evidence>
<dbReference type="AlphaFoldDB" id="A0A6P4ILU1"/>
<sequence length="132" mass="14712">MNAIKAIFLLSFLAIFLGPRETEAQAVVKSEWSKYGKCAQVVIEASSALARKIVPTIYEINLCTGFVAEPPAKGSKRDLLWFTKSIYAFFKKAVIDQPKCLRNLLDITAATIKPFSEQIVSLGCLDEDDYIF</sequence>
<keyword evidence="2" id="KW-1185">Reference proteome</keyword>
<dbReference type="Proteomes" id="UP001652661">
    <property type="component" value="Chromosome 2R"/>
</dbReference>
<protein>
    <submittedName>
        <fullName evidence="3">Uncharacterized protein Acp53C14b</fullName>
    </submittedName>
</protein>
<dbReference type="OrthoDB" id="7866165at2759"/>
<reference evidence="3" key="2">
    <citation type="submission" date="2025-08" db="UniProtKB">
        <authorList>
            <consortium name="RefSeq"/>
        </authorList>
    </citation>
    <scope>IDENTIFICATION</scope>
    <source>
        <strain evidence="3">14028-0561.14</strain>
        <tissue evidence="3">Whole fly</tissue>
    </source>
</reference>
<reference evidence="2" key="1">
    <citation type="submission" date="2025-05" db="UniProtKB">
        <authorList>
            <consortium name="RefSeq"/>
        </authorList>
    </citation>
    <scope>NUCLEOTIDE SEQUENCE [LARGE SCALE GENOMIC DNA]</scope>
    <source>
        <strain evidence="2">14028-0561.14</strain>
    </source>
</reference>
<name>A0A6P4ILU1_DROKI</name>
<evidence type="ECO:0000313" key="2">
    <source>
        <dbReference type="Proteomes" id="UP001652661"/>
    </source>
</evidence>
<proteinExistence type="predicted"/>
<dbReference type="InterPro" id="IPR009392">
    <property type="entry name" value="ACP53EA"/>
</dbReference>
<evidence type="ECO:0000313" key="3">
    <source>
        <dbReference type="RefSeq" id="XP_017024484.1"/>
    </source>
</evidence>
<gene>
    <name evidence="3" type="primary">Acp53C14b</name>
</gene>
<accession>A0A6P4ILU1</accession>